<dbReference type="AlphaFoldDB" id="A0A2V3W0V1"/>
<feature type="transmembrane region" description="Helical" evidence="6">
    <location>
        <begin position="76"/>
        <end position="98"/>
    </location>
</feature>
<feature type="domain" description="Signal transduction histidine kinase subgroup 3 dimerisation and phosphoacceptor" evidence="8">
    <location>
        <begin position="179"/>
        <end position="245"/>
    </location>
</feature>
<dbReference type="Pfam" id="PF02518">
    <property type="entry name" value="HATPase_c"/>
    <property type="match status" value="1"/>
</dbReference>
<dbReference type="GO" id="GO:0000155">
    <property type="term" value="F:phosphorelay sensor kinase activity"/>
    <property type="evidence" value="ECO:0007669"/>
    <property type="project" value="InterPro"/>
</dbReference>
<dbReference type="Pfam" id="PF23540">
    <property type="entry name" value="DesK_N"/>
    <property type="match status" value="1"/>
</dbReference>
<evidence type="ECO:0000256" key="6">
    <source>
        <dbReference type="SAM" id="Phobius"/>
    </source>
</evidence>
<dbReference type="Gene3D" id="3.30.565.10">
    <property type="entry name" value="Histidine kinase-like ATPase, C-terminal domain"/>
    <property type="match status" value="1"/>
</dbReference>
<dbReference type="InterPro" id="IPR011712">
    <property type="entry name" value="Sig_transdc_His_kin_sub3_dim/P"/>
</dbReference>
<comment type="caution">
    <text evidence="10">The sequence shown here is derived from an EMBL/GenBank/DDBJ whole genome shotgun (WGS) entry which is preliminary data.</text>
</comment>
<dbReference type="RefSeq" id="WP_110394771.1">
    <property type="nucleotide sequence ID" value="NZ_JBHUHB010000001.1"/>
</dbReference>
<sequence>MQRWYSIFPKSPWLSIYTWVIFCLLPFFFIFRSSSLIEIAIGIALLLLFFICYIFSFKAKSGIVYMWLSFEMVINIIMSLLFGFVYFALFTAFFIGNIRNTTGFFIMYGLHIATILGAIIAGFFIKIDLFLPQIHFILICLIGTVLLPFNLYNRNKRENLEGQLEMAKERISELVVFEERQRIARDLHDTLGQKLSLIGLKTDLVGKLISRDPDRAEKELHDIRKTASSALKEVRELVSDMRSKKLATELIRVKQILKAANIDLSINGDPRFTSIPPITENVLSMCMKEAVTNVVKHSYGSSCELTFEQLSDAFNIVVKDDGIGIPGSGKNLPGSGLDGIRERLEFVNGHLGIEANNGTTLTISVPAVIKQISRGDKS</sequence>
<evidence type="ECO:0000259" key="7">
    <source>
        <dbReference type="Pfam" id="PF02518"/>
    </source>
</evidence>
<feature type="transmembrane region" description="Helical" evidence="6">
    <location>
        <begin position="133"/>
        <end position="152"/>
    </location>
</feature>
<dbReference type="GO" id="GO:0016020">
    <property type="term" value="C:membrane"/>
    <property type="evidence" value="ECO:0007669"/>
    <property type="project" value="InterPro"/>
</dbReference>
<protein>
    <recommendedName>
        <fullName evidence="2">histidine kinase</fullName>
        <ecNumber evidence="2">2.7.13.3</ecNumber>
    </recommendedName>
</protein>
<dbReference type="SUPFAM" id="SSF55874">
    <property type="entry name" value="ATPase domain of HSP90 chaperone/DNA topoisomerase II/histidine kinase"/>
    <property type="match status" value="1"/>
</dbReference>
<keyword evidence="3" id="KW-0808">Transferase</keyword>
<comment type="catalytic activity">
    <reaction evidence="1">
        <text>ATP + protein L-histidine = ADP + protein N-phospho-L-histidine.</text>
        <dbReference type="EC" id="2.7.13.3"/>
    </reaction>
</comment>
<dbReference type="EMBL" id="QJJQ01000004">
    <property type="protein sequence ID" value="PXW87943.1"/>
    <property type="molecule type" value="Genomic_DNA"/>
</dbReference>
<evidence type="ECO:0000259" key="8">
    <source>
        <dbReference type="Pfam" id="PF07730"/>
    </source>
</evidence>
<feature type="transmembrane region" description="Helical" evidence="6">
    <location>
        <begin position="105"/>
        <end position="127"/>
    </location>
</feature>
<evidence type="ECO:0000259" key="9">
    <source>
        <dbReference type="Pfam" id="PF23540"/>
    </source>
</evidence>
<keyword evidence="5" id="KW-0902">Two-component regulatory system</keyword>
<evidence type="ECO:0000256" key="3">
    <source>
        <dbReference type="ARBA" id="ARBA00022679"/>
    </source>
</evidence>
<dbReference type="InterPro" id="IPR036890">
    <property type="entry name" value="HATPase_C_sf"/>
</dbReference>
<feature type="transmembrane region" description="Helical" evidence="6">
    <location>
        <begin position="36"/>
        <end position="56"/>
    </location>
</feature>
<dbReference type="InterPro" id="IPR003594">
    <property type="entry name" value="HATPase_dom"/>
</dbReference>
<name>A0A2V3W0V1_9BACI</name>
<dbReference type="CDD" id="cd16917">
    <property type="entry name" value="HATPase_UhpB-NarQ-NarX-like"/>
    <property type="match status" value="1"/>
</dbReference>
<evidence type="ECO:0000256" key="4">
    <source>
        <dbReference type="ARBA" id="ARBA00022777"/>
    </source>
</evidence>
<keyword evidence="4 10" id="KW-0418">Kinase</keyword>
<feature type="domain" description="Histidine kinase/HSP90-like ATPase" evidence="7">
    <location>
        <begin position="283"/>
        <end position="367"/>
    </location>
</feature>
<reference evidence="10 11" key="1">
    <citation type="submission" date="2018-05" db="EMBL/GenBank/DDBJ databases">
        <title>Genomic Encyclopedia of Type Strains, Phase IV (KMG-IV): sequencing the most valuable type-strain genomes for metagenomic binning, comparative biology and taxonomic classification.</title>
        <authorList>
            <person name="Goeker M."/>
        </authorList>
    </citation>
    <scope>NUCLEOTIDE SEQUENCE [LARGE SCALE GENOMIC DNA]</scope>
    <source>
        <strain evidence="10 11">DSM 28556</strain>
    </source>
</reference>
<evidence type="ECO:0000313" key="10">
    <source>
        <dbReference type="EMBL" id="PXW87943.1"/>
    </source>
</evidence>
<dbReference type="PANTHER" id="PTHR24421:SF63">
    <property type="entry name" value="SENSOR HISTIDINE KINASE DESK"/>
    <property type="match status" value="1"/>
</dbReference>
<organism evidence="10 11">
    <name type="scientific">Pseudogracilibacillus auburnensis</name>
    <dbReference type="NCBI Taxonomy" id="1494959"/>
    <lineage>
        <taxon>Bacteria</taxon>
        <taxon>Bacillati</taxon>
        <taxon>Bacillota</taxon>
        <taxon>Bacilli</taxon>
        <taxon>Bacillales</taxon>
        <taxon>Bacillaceae</taxon>
        <taxon>Pseudogracilibacillus</taxon>
    </lineage>
</organism>
<keyword evidence="6" id="KW-0812">Transmembrane</keyword>
<dbReference type="PANTHER" id="PTHR24421">
    <property type="entry name" value="NITRATE/NITRITE SENSOR PROTEIN NARX-RELATED"/>
    <property type="match status" value="1"/>
</dbReference>
<dbReference type="InterPro" id="IPR050482">
    <property type="entry name" value="Sensor_HK_TwoCompSys"/>
</dbReference>
<evidence type="ECO:0000256" key="1">
    <source>
        <dbReference type="ARBA" id="ARBA00000085"/>
    </source>
</evidence>
<dbReference type="EC" id="2.7.13.3" evidence="2"/>
<evidence type="ECO:0000313" key="11">
    <source>
        <dbReference type="Proteomes" id="UP000247978"/>
    </source>
</evidence>
<feature type="domain" description="DesK/YvfT N-terminal" evidence="9">
    <location>
        <begin position="1"/>
        <end position="150"/>
    </location>
</feature>
<keyword evidence="11" id="KW-1185">Reference proteome</keyword>
<gene>
    <name evidence="10" type="ORF">DFR56_10493</name>
</gene>
<dbReference type="Gene3D" id="1.20.5.1930">
    <property type="match status" value="1"/>
</dbReference>
<evidence type="ECO:0000256" key="2">
    <source>
        <dbReference type="ARBA" id="ARBA00012438"/>
    </source>
</evidence>
<dbReference type="Proteomes" id="UP000247978">
    <property type="component" value="Unassembled WGS sequence"/>
</dbReference>
<dbReference type="GO" id="GO:0046983">
    <property type="term" value="F:protein dimerization activity"/>
    <property type="evidence" value="ECO:0007669"/>
    <property type="project" value="InterPro"/>
</dbReference>
<evidence type="ECO:0000256" key="5">
    <source>
        <dbReference type="ARBA" id="ARBA00023012"/>
    </source>
</evidence>
<dbReference type="OrthoDB" id="9797605at2"/>
<accession>A0A2V3W0V1</accession>
<proteinExistence type="predicted"/>
<dbReference type="Pfam" id="PF07730">
    <property type="entry name" value="HisKA_3"/>
    <property type="match status" value="1"/>
</dbReference>
<feature type="transmembrane region" description="Helical" evidence="6">
    <location>
        <begin position="12"/>
        <end position="31"/>
    </location>
</feature>
<keyword evidence="6" id="KW-1133">Transmembrane helix</keyword>
<dbReference type="InterPro" id="IPR056374">
    <property type="entry name" value="DesK/YvfT_N"/>
</dbReference>
<keyword evidence="6" id="KW-0472">Membrane</keyword>